<comment type="similarity">
    <text evidence="2">Belongs to the amino acid-polyamine-organocation (APC) superfamily. L-type amino acid transporter (LAT) (TC 2.A.3.8) family.</text>
</comment>
<dbReference type="FunFam" id="1.20.1740.10:FF:000027">
    <property type="entry name" value="cystine/glutamate transporter isoform X1"/>
    <property type="match status" value="1"/>
</dbReference>
<dbReference type="InterPro" id="IPR050598">
    <property type="entry name" value="AminoAcid_Transporter"/>
</dbReference>
<evidence type="ECO:0000256" key="8">
    <source>
        <dbReference type="ARBA" id="ARBA00022989"/>
    </source>
</evidence>
<evidence type="ECO:0000256" key="10">
    <source>
        <dbReference type="ARBA" id="ARBA00023157"/>
    </source>
</evidence>
<keyword evidence="10" id="KW-1015">Disulfide bond</keyword>
<evidence type="ECO:0000256" key="15">
    <source>
        <dbReference type="ARBA" id="ARBA00065438"/>
    </source>
</evidence>
<name>A0A7M7HKW6_STRPU</name>
<dbReference type="OrthoDB" id="5982228at2759"/>
<comment type="subunit">
    <text evidence="15">Disulfide-linked heterodimer with the amino acid transport protein SLC3A2/4F2hc; this interaction mediates cell membrane localization.</text>
</comment>
<evidence type="ECO:0000256" key="3">
    <source>
        <dbReference type="ARBA" id="ARBA00022448"/>
    </source>
</evidence>
<comment type="subcellular location">
    <subcellularLocation>
        <location evidence="1">Cell projection</location>
        <location evidence="1">Microvillus membrane</location>
        <topology evidence="1">Multi-pass membrane protein</topology>
    </subcellularLocation>
</comment>
<feature type="transmembrane region" description="Helical" evidence="21">
    <location>
        <begin position="438"/>
        <end position="458"/>
    </location>
</feature>
<keyword evidence="8 21" id="KW-1133">Transmembrane helix</keyword>
<feature type="transmembrane region" description="Helical" evidence="21">
    <location>
        <begin position="221"/>
        <end position="244"/>
    </location>
</feature>
<evidence type="ECO:0000256" key="17">
    <source>
        <dbReference type="ARBA" id="ARBA00078584"/>
    </source>
</evidence>
<evidence type="ECO:0000256" key="5">
    <source>
        <dbReference type="ARBA" id="ARBA00022553"/>
    </source>
</evidence>
<evidence type="ECO:0000256" key="9">
    <source>
        <dbReference type="ARBA" id="ARBA00023136"/>
    </source>
</evidence>
<keyword evidence="5" id="KW-0597">Phosphoprotein</keyword>
<feature type="transmembrane region" description="Helical" evidence="21">
    <location>
        <begin position="411"/>
        <end position="432"/>
    </location>
</feature>
<sequence>MAETAKNGRASGLEESNDTGSDKVVLARSLGLKECVSMVMGIIIGTGIFISPKGVLAGAGGSPGWSLIMWVICAVISLFGALCYAELSTTFKKSGGEFTFILQAFGPLLAFLRMWTYLFIILPAVAIVQGNTIANYITAPFFNDCEEVPTHALRLMGMAVIFMLAFINAISVKLTTRLVNILTVAKTVGLIVLIISGLVYLAKGHTQYLNPENSFKMSLPLNIPLAIFAGIFAFDGWESVNTIVEEIKKPERNVPLGIVISLSAVTIIYLMANIAYFTLLSPAEILASNAVAADYSVLALGNWSWTIWVFVALSAMGNLIGSWFGFSRMFYVAAREGLLPSVVGMISVKHRTPIPSVIIVLPITLIYLMFDDVIALINYMLFVIVAFMALTVLIIPYYRWKHPNMERTLKLPLVIPIIFILVILFLMGLSVYTDPFSALIGTALTVAGIPVYFVGCVWNKPVWLQEKIVALNLILQKFFFVVPQEKEMVSESDDDADDKVSKSNGYRSGKEFEDVPLN</sequence>
<dbReference type="InParanoid" id="A0A7M7HKW6"/>
<comment type="catalytic activity">
    <reaction evidence="14">
        <text>an L-alpha-amino acid(in) + L-kynurenine(out) = an L-alpha-amino acid(out) + L-kynurenine(in)</text>
        <dbReference type="Rhea" id="RHEA:71191"/>
        <dbReference type="ChEBI" id="CHEBI:57959"/>
        <dbReference type="ChEBI" id="CHEBI:59869"/>
    </reaction>
</comment>
<dbReference type="KEGG" id="spu:588071"/>
<dbReference type="RefSeq" id="XP_011668268.1">
    <property type="nucleotide sequence ID" value="XM_011669966.2"/>
</dbReference>
<feature type="transmembrane region" description="Helical" evidence="21">
    <location>
        <begin position="352"/>
        <end position="370"/>
    </location>
</feature>
<dbReference type="PANTHER" id="PTHR11785">
    <property type="entry name" value="AMINO ACID TRANSPORTER"/>
    <property type="match status" value="1"/>
</dbReference>
<comment type="catalytic activity">
    <reaction evidence="12">
        <text>L-cystine(out) + L-glutamate(in) = L-cystine(in) + L-glutamate(out)</text>
        <dbReference type="Rhea" id="RHEA:70995"/>
        <dbReference type="ChEBI" id="CHEBI:29985"/>
        <dbReference type="ChEBI" id="CHEBI:35491"/>
    </reaction>
</comment>
<evidence type="ECO:0000256" key="12">
    <source>
        <dbReference type="ARBA" id="ARBA00050407"/>
    </source>
</evidence>
<evidence type="ECO:0000256" key="20">
    <source>
        <dbReference type="SAM" id="MobiDB-lite"/>
    </source>
</evidence>
<feature type="transmembrane region" description="Helical" evidence="21">
    <location>
        <begin position="35"/>
        <end position="55"/>
    </location>
</feature>
<evidence type="ECO:0000256" key="18">
    <source>
        <dbReference type="ARBA" id="ARBA00079117"/>
    </source>
</evidence>
<evidence type="ECO:0000256" key="4">
    <source>
        <dbReference type="ARBA" id="ARBA00022475"/>
    </source>
</evidence>
<dbReference type="PIRSF" id="PIRSF006060">
    <property type="entry name" value="AA_transporter"/>
    <property type="match status" value="1"/>
</dbReference>
<dbReference type="GO" id="GO:0015179">
    <property type="term" value="F:L-amino acid transmembrane transporter activity"/>
    <property type="evidence" value="ECO:0000318"/>
    <property type="project" value="GO_Central"/>
</dbReference>
<evidence type="ECO:0000313" key="23">
    <source>
        <dbReference type="Proteomes" id="UP000007110"/>
    </source>
</evidence>
<keyword evidence="7" id="KW-0029">Amino-acid transport</keyword>
<evidence type="ECO:0000313" key="22">
    <source>
        <dbReference type="EnsemblMetazoa" id="XP_011668268"/>
    </source>
</evidence>
<accession>A0A7M7HKW6</accession>
<keyword evidence="9 21" id="KW-0472">Membrane</keyword>
<evidence type="ECO:0000256" key="11">
    <source>
        <dbReference type="ARBA" id="ARBA00023273"/>
    </source>
</evidence>
<evidence type="ECO:0000256" key="7">
    <source>
        <dbReference type="ARBA" id="ARBA00022970"/>
    </source>
</evidence>
<organism evidence="22 23">
    <name type="scientific">Strongylocentrotus purpuratus</name>
    <name type="common">Purple sea urchin</name>
    <dbReference type="NCBI Taxonomy" id="7668"/>
    <lineage>
        <taxon>Eukaryota</taxon>
        <taxon>Metazoa</taxon>
        <taxon>Echinodermata</taxon>
        <taxon>Eleutherozoa</taxon>
        <taxon>Echinozoa</taxon>
        <taxon>Echinoidea</taxon>
        <taxon>Euechinoidea</taxon>
        <taxon>Echinacea</taxon>
        <taxon>Camarodonta</taxon>
        <taxon>Echinidea</taxon>
        <taxon>Strongylocentrotidae</taxon>
        <taxon>Strongylocentrotus</taxon>
    </lineage>
</organism>
<dbReference type="PANTHER" id="PTHR11785:SF375">
    <property type="entry name" value="AMINO ACID TRANSPORTER"/>
    <property type="match status" value="1"/>
</dbReference>
<dbReference type="GeneID" id="588071"/>
<dbReference type="GO" id="GO:0015813">
    <property type="term" value="P:L-glutamate transmembrane transport"/>
    <property type="evidence" value="ECO:0007669"/>
    <property type="project" value="UniProtKB-ARBA"/>
</dbReference>
<feature type="region of interest" description="Disordered" evidence="20">
    <location>
        <begin position="487"/>
        <end position="518"/>
    </location>
</feature>
<keyword evidence="6 21" id="KW-0812">Transmembrane</keyword>
<evidence type="ECO:0000256" key="2">
    <source>
        <dbReference type="ARBA" id="ARBA00007040"/>
    </source>
</evidence>
<dbReference type="InterPro" id="IPR002293">
    <property type="entry name" value="AA/rel_permease1"/>
</dbReference>
<evidence type="ECO:0000256" key="14">
    <source>
        <dbReference type="ARBA" id="ARBA00051885"/>
    </source>
</evidence>
<evidence type="ECO:0000256" key="6">
    <source>
        <dbReference type="ARBA" id="ARBA00022692"/>
    </source>
</evidence>
<dbReference type="GO" id="GO:0031528">
    <property type="term" value="C:microvillus membrane"/>
    <property type="evidence" value="ECO:0007669"/>
    <property type="project" value="UniProtKB-SubCell"/>
</dbReference>
<dbReference type="Gene3D" id="1.20.1740.10">
    <property type="entry name" value="Amino acid/polyamine transporter I"/>
    <property type="match status" value="1"/>
</dbReference>
<dbReference type="Proteomes" id="UP000007110">
    <property type="component" value="Unassembled WGS sequence"/>
</dbReference>
<evidence type="ECO:0000256" key="16">
    <source>
        <dbReference type="ARBA" id="ARBA00071314"/>
    </source>
</evidence>
<keyword evidence="11" id="KW-0966">Cell projection</keyword>
<feature type="transmembrane region" description="Helical" evidence="21">
    <location>
        <begin position="148"/>
        <end position="167"/>
    </location>
</feature>
<reference evidence="23" key="1">
    <citation type="submission" date="2015-02" db="EMBL/GenBank/DDBJ databases">
        <title>Genome sequencing for Strongylocentrotus purpuratus.</title>
        <authorList>
            <person name="Murali S."/>
            <person name="Liu Y."/>
            <person name="Vee V."/>
            <person name="English A."/>
            <person name="Wang M."/>
            <person name="Skinner E."/>
            <person name="Han Y."/>
            <person name="Muzny D.M."/>
            <person name="Worley K.C."/>
            <person name="Gibbs R.A."/>
        </authorList>
    </citation>
    <scope>NUCLEOTIDE SEQUENCE</scope>
</reference>
<proteinExistence type="inferred from homology"/>
<dbReference type="GO" id="GO:0003333">
    <property type="term" value="P:amino acid transmembrane transport"/>
    <property type="evidence" value="ECO:0000318"/>
    <property type="project" value="GO_Central"/>
</dbReference>
<dbReference type="OMA" id="LTAINCQ"/>
<feature type="transmembrane region" description="Helical" evidence="21">
    <location>
        <begin position="108"/>
        <end position="128"/>
    </location>
</feature>
<evidence type="ECO:0000256" key="1">
    <source>
        <dbReference type="ARBA" id="ARBA00004475"/>
    </source>
</evidence>
<keyword evidence="4" id="KW-1003">Cell membrane</keyword>
<feature type="transmembrane region" description="Helical" evidence="21">
    <location>
        <begin position="179"/>
        <end position="201"/>
    </location>
</feature>
<feature type="transmembrane region" description="Helical" evidence="21">
    <location>
        <begin position="67"/>
        <end position="87"/>
    </location>
</feature>
<dbReference type="EnsemblMetazoa" id="XM_011669966">
    <property type="protein sequence ID" value="XP_011668268"/>
    <property type="gene ID" value="LOC588071"/>
</dbReference>
<feature type="transmembrane region" description="Helical" evidence="21">
    <location>
        <begin position="376"/>
        <end position="399"/>
    </location>
</feature>
<feature type="transmembrane region" description="Helical" evidence="21">
    <location>
        <begin position="305"/>
        <end position="331"/>
    </location>
</feature>
<feature type="compositionally biased region" description="Basic and acidic residues" evidence="20">
    <location>
        <begin position="508"/>
        <end position="518"/>
    </location>
</feature>
<comment type="catalytic activity">
    <reaction evidence="13">
        <text>N-acetyl-L-cysteine(out) + L-glutamate(in) = N-acetyl-L-cysteine(in) + L-glutamate(out)</text>
        <dbReference type="Rhea" id="RHEA:74567"/>
        <dbReference type="ChEBI" id="CHEBI:29985"/>
        <dbReference type="ChEBI" id="CHEBI:78236"/>
    </reaction>
</comment>
<feature type="transmembrane region" description="Helical" evidence="21">
    <location>
        <begin position="256"/>
        <end position="279"/>
    </location>
</feature>
<keyword evidence="3" id="KW-0813">Transport</keyword>
<dbReference type="Pfam" id="PF13520">
    <property type="entry name" value="AA_permease_2"/>
    <property type="match status" value="1"/>
</dbReference>
<dbReference type="GO" id="GO:0043067">
    <property type="term" value="P:regulation of programmed cell death"/>
    <property type="evidence" value="ECO:0007669"/>
    <property type="project" value="UniProtKB-ARBA"/>
</dbReference>
<evidence type="ECO:0000256" key="21">
    <source>
        <dbReference type="SAM" id="Phobius"/>
    </source>
</evidence>
<reference evidence="22" key="2">
    <citation type="submission" date="2021-01" db="UniProtKB">
        <authorList>
            <consortium name="EnsemblMetazoa"/>
        </authorList>
    </citation>
    <scope>IDENTIFICATION</scope>
</reference>
<keyword evidence="23" id="KW-1185">Reference proteome</keyword>
<evidence type="ECO:0000256" key="13">
    <source>
        <dbReference type="ARBA" id="ARBA00051652"/>
    </source>
</evidence>
<dbReference type="AlphaFoldDB" id="A0A7M7HKW6"/>
<protein>
    <recommendedName>
        <fullName evidence="16">Cystine/glutamate transporter</fullName>
    </recommendedName>
    <alternativeName>
        <fullName evidence="18">Amino acid transport system xc-</fullName>
    </alternativeName>
    <alternativeName>
        <fullName evidence="19">Solute carrier family 7 member 11</fullName>
    </alternativeName>
    <alternativeName>
        <fullName evidence="17">xCT</fullName>
    </alternativeName>
</protein>
<evidence type="ECO:0000256" key="19">
    <source>
        <dbReference type="ARBA" id="ARBA00080978"/>
    </source>
</evidence>